<proteinExistence type="predicted"/>
<organism evidence="1 2">
    <name type="scientific">Lactuca saligna</name>
    <name type="common">Willowleaf lettuce</name>
    <dbReference type="NCBI Taxonomy" id="75948"/>
    <lineage>
        <taxon>Eukaryota</taxon>
        <taxon>Viridiplantae</taxon>
        <taxon>Streptophyta</taxon>
        <taxon>Embryophyta</taxon>
        <taxon>Tracheophyta</taxon>
        <taxon>Spermatophyta</taxon>
        <taxon>Magnoliopsida</taxon>
        <taxon>eudicotyledons</taxon>
        <taxon>Gunneridae</taxon>
        <taxon>Pentapetalae</taxon>
        <taxon>asterids</taxon>
        <taxon>campanulids</taxon>
        <taxon>Asterales</taxon>
        <taxon>Asteraceae</taxon>
        <taxon>Cichorioideae</taxon>
        <taxon>Cichorieae</taxon>
        <taxon>Lactucinae</taxon>
        <taxon>Lactuca</taxon>
    </lineage>
</organism>
<name>A0AA35W0L0_LACSI</name>
<keyword evidence="2" id="KW-1185">Reference proteome</keyword>
<gene>
    <name evidence="1" type="ORF">LSALG_LOCUS11663</name>
</gene>
<dbReference type="EMBL" id="OX465078">
    <property type="protein sequence ID" value="CAI9271393.1"/>
    <property type="molecule type" value="Genomic_DNA"/>
</dbReference>
<reference evidence="1" key="1">
    <citation type="submission" date="2023-04" db="EMBL/GenBank/DDBJ databases">
        <authorList>
            <person name="Vijverberg K."/>
            <person name="Xiong W."/>
            <person name="Schranz E."/>
        </authorList>
    </citation>
    <scope>NUCLEOTIDE SEQUENCE</scope>
</reference>
<protein>
    <submittedName>
        <fullName evidence="1">Uncharacterized protein</fullName>
    </submittedName>
</protein>
<dbReference type="Proteomes" id="UP001177003">
    <property type="component" value="Chromosome 2"/>
</dbReference>
<accession>A0AA35W0L0</accession>
<sequence>MGVELWGRNVTSFDSLDLRFNSDGSIDLQRVLIGGEQEIAVGGFLARFLSAGSSLVELIVVSNNDRNRARGHGVWVIFTEQQTIEPNTLNAIEG</sequence>
<evidence type="ECO:0000313" key="2">
    <source>
        <dbReference type="Proteomes" id="UP001177003"/>
    </source>
</evidence>
<dbReference type="AlphaFoldDB" id="A0AA35W0L0"/>
<evidence type="ECO:0000313" key="1">
    <source>
        <dbReference type="EMBL" id="CAI9271393.1"/>
    </source>
</evidence>